<dbReference type="InterPro" id="IPR012334">
    <property type="entry name" value="Pectin_lyas_fold"/>
</dbReference>
<comment type="pathway">
    <text evidence="1">Protein modification; protein ubiquitination.</text>
</comment>
<evidence type="ECO:0000256" key="1">
    <source>
        <dbReference type="ARBA" id="ARBA00004906"/>
    </source>
</evidence>
<dbReference type="EMBL" id="CP029149">
    <property type="protein sequence ID" value="QHN65373.1"/>
    <property type="molecule type" value="Genomic_DNA"/>
</dbReference>
<evidence type="ECO:0000259" key="4">
    <source>
        <dbReference type="Pfam" id="PF05048"/>
    </source>
</evidence>
<evidence type="ECO:0000313" key="5">
    <source>
        <dbReference type="EMBL" id="QHN65373.1"/>
    </source>
</evidence>
<evidence type="ECO:0000256" key="3">
    <source>
        <dbReference type="ARBA" id="ARBA00022786"/>
    </source>
</evidence>
<dbReference type="InterPro" id="IPR007742">
    <property type="entry name" value="NosD_dom"/>
</dbReference>
<organism evidence="5 6">
    <name type="scientific">Bergeyella cardium</name>
    <dbReference type="NCBI Taxonomy" id="1585976"/>
    <lineage>
        <taxon>Bacteria</taxon>
        <taxon>Pseudomonadati</taxon>
        <taxon>Bacteroidota</taxon>
        <taxon>Flavobacteriia</taxon>
        <taxon>Flavobacteriales</taxon>
        <taxon>Weeksellaceae</taxon>
        <taxon>Bergeyella</taxon>
    </lineage>
</organism>
<dbReference type="OrthoDB" id="9767990at2"/>
<evidence type="ECO:0000313" key="6">
    <source>
        <dbReference type="Proteomes" id="UP000464318"/>
    </source>
</evidence>
<dbReference type="InterPro" id="IPR006626">
    <property type="entry name" value="PbH1"/>
</dbReference>
<gene>
    <name evidence="5" type="primary">nosD</name>
    <name evidence="5" type="ORF">DBX24_05450</name>
</gene>
<sequence>MRLLFSVLSILFFSAAFGKVYKVGENEEYKTIKKAMEAAKNGDTILVKKGHYKEGNINVTKSLTFIGEGRPVLDGEMKYEIMSFRANHIILKGFKLINSGKNEFKNIGAIRLYDSKFTTIQDNIFQNNYFGVYIQRGFRCLIKNNRFISNRTTNQEQSGNGIHAWQCDEIWIKNNYISGYKDGIYLERVRSSFIYKNYSYKNMRYGLHFMFSHNNVYKGNTFKNNSAGVAVMYTKNVDMEYNIFEDNWGDAAYGLLLKEIQYSKIKNNIFRSNTTAVLVDGATEMEIERNTFVNNGWGLKINANSRDSKLFYNNFINNTFDISTNGSTMMNEFKYNYWDKYEGYDLNKDGIGDVPFYPLSLYSVLTEKNPSVMLLYKTFFVDLLEKTEKIVPSLTPENFVDKEPMMKKNTRK</sequence>
<name>A0A6P1QWL6_9FLAO</name>
<feature type="domain" description="Periplasmic copper-binding protein NosD beta helix" evidence="4">
    <location>
        <begin position="155"/>
        <end position="343"/>
    </location>
</feature>
<dbReference type="NCBIfam" id="TIGR04247">
    <property type="entry name" value="NosD_copper_fam"/>
    <property type="match status" value="1"/>
</dbReference>
<dbReference type="SUPFAM" id="SSF51126">
    <property type="entry name" value="Pectin lyase-like"/>
    <property type="match status" value="1"/>
</dbReference>
<dbReference type="InterPro" id="IPR026464">
    <property type="entry name" value="NosD_copper_fam"/>
</dbReference>
<dbReference type="KEGG" id="bcad:DBX24_05450"/>
<accession>A0A6P1QWL6</accession>
<dbReference type="Pfam" id="PF05048">
    <property type="entry name" value="NosD"/>
    <property type="match status" value="1"/>
</dbReference>
<dbReference type="InterPro" id="IPR011050">
    <property type="entry name" value="Pectin_lyase_fold/virulence"/>
</dbReference>
<dbReference type="AlphaFoldDB" id="A0A6P1QWL6"/>
<dbReference type="RefSeq" id="WP_160224219.1">
    <property type="nucleotide sequence ID" value="NZ_CP029149.1"/>
</dbReference>
<proteinExistence type="predicted"/>
<protein>
    <submittedName>
        <fullName evidence="5">Nitrous oxide reductase family maturation protein NosD</fullName>
    </submittedName>
</protein>
<evidence type="ECO:0000256" key="2">
    <source>
        <dbReference type="ARBA" id="ARBA00022737"/>
    </source>
</evidence>
<dbReference type="Gene3D" id="2.160.20.10">
    <property type="entry name" value="Single-stranded right-handed beta-helix, Pectin lyase-like"/>
    <property type="match status" value="2"/>
</dbReference>
<dbReference type="InterPro" id="IPR051550">
    <property type="entry name" value="SCF-Subunits/Alg-Epimerases"/>
</dbReference>
<keyword evidence="3" id="KW-0833">Ubl conjugation pathway</keyword>
<dbReference type="NCBIfam" id="TIGR03804">
    <property type="entry name" value="para_beta_helix"/>
    <property type="match status" value="1"/>
</dbReference>
<dbReference type="Proteomes" id="UP000464318">
    <property type="component" value="Chromosome"/>
</dbReference>
<dbReference type="SMART" id="SM00710">
    <property type="entry name" value="PbH1"/>
    <property type="match status" value="8"/>
</dbReference>
<dbReference type="PANTHER" id="PTHR22990:SF15">
    <property type="entry name" value="F-BOX ONLY PROTEIN 10"/>
    <property type="match status" value="1"/>
</dbReference>
<keyword evidence="6" id="KW-1185">Reference proteome</keyword>
<keyword evidence="2" id="KW-0677">Repeat</keyword>
<reference evidence="5 6" key="1">
    <citation type="submission" date="2018-04" db="EMBL/GenBank/DDBJ databases">
        <title>Characteristic and Complete Genome Sequencing of A Novel Member of Infective Endocarditis Causative Bacteria: Bergeyella cardium QL-PH.</title>
        <authorList>
            <person name="Pan H."/>
            <person name="Sun E."/>
            <person name="Zhang Y."/>
        </authorList>
    </citation>
    <scope>NUCLEOTIDE SEQUENCE [LARGE SCALE GENOMIC DNA]</scope>
    <source>
        <strain evidence="5 6">HPQL</strain>
    </source>
</reference>
<dbReference type="InterPro" id="IPR022441">
    <property type="entry name" value="Para_beta_helix_rpt-2"/>
</dbReference>
<dbReference type="PANTHER" id="PTHR22990">
    <property type="entry name" value="F-BOX ONLY PROTEIN"/>
    <property type="match status" value="1"/>
</dbReference>